<dbReference type="PANTHER" id="PTHR11011">
    <property type="entry name" value="MALE STERILITY PROTEIN 2-RELATED"/>
    <property type="match status" value="1"/>
</dbReference>
<dbReference type="CDD" id="cd09071">
    <property type="entry name" value="FAR_C"/>
    <property type="match status" value="1"/>
</dbReference>
<feature type="domain" description="Fatty acyl-CoA reductase C-terminal" evidence="1">
    <location>
        <begin position="90"/>
        <end position="163"/>
    </location>
</feature>
<dbReference type="AlphaFoldDB" id="A0A7R9GU59"/>
<dbReference type="Pfam" id="PF03015">
    <property type="entry name" value="Sterile"/>
    <property type="match status" value="1"/>
</dbReference>
<gene>
    <name evidence="2" type="ORF">TPSB3V08_LOCUS890</name>
</gene>
<dbReference type="PANTHER" id="PTHR11011:SF116">
    <property type="entry name" value="FATTY ACYL-COA REDUCTASE CG5065-RELATED"/>
    <property type="match status" value="1"/>
</dbReference>
<name>A0A7R9GU59_TIMPO</name>
<protein>
    <recommendedName>
        <fullName evidence="1">Fatty acyl-CoA reductase C-terminal domain-containing protein</fullName>
    </recommendedName>
</protein>
<accession>A0A7R9GU59</accession>
<evidence type="ECO:0000313" key="2">
    <source>
        <dbReference type="EMBL" id="CAD7396896.1"/>
    </source>
</evidence>
<dbReference type="EMBL" id="OD000300">
    <property type="protein sequence ID" value="CAD7396896.1"/>
    <property type="molecule type" value="Genomic_DNA"/>
</dbReference>
<proteinExistence type="predicted"/>
<reference evidence="2" key="1">
    <citation type="submission" date="2020-11" db="EMBL/GenBank/DDBJ databases">
        <authorList>
            <person name="Tran Van P."/>
        </authorList>
    </citation>
    <scope>NUCLEOTIDE SEQUENCE</scope>
</reference>
<dbReference type="InterPro" id="IPR026055">
    <property type="entry name" value="FAR"/>
</dbReference>
<dbReference type="GO" id="GO:0005777">
    <property type="term" value="C:peroxisome"/>
    <property type="evidence" value="ECO:0007669"/>
    <property type="project" value="TreeGrafter"/>
</dbReference>
<dbReference type="InterPro" id="IPR033640">
    <property type="entry name" value="FAR_C"/>
</dbReference>
<sequence>MAEAIAVVLEKQFKPNEEPQDHDFARDATRTVRVFLEGPNDTRAEVLNFIHEVKSHNSDSVLRQKKSALSLMTYLGVSVKVDIQSQATAESMVRVHDKLQRAVSCLEFFTTHEWRFTNDNMTRLMARLHPRDRKIFNFDIADLDWKVYWEQYVLGTRKFILKEDPSTFPAARSHLRKMYYLHRLSQLVTVFLVWRLLIARSETARYMWQNLVALILKLVKSPQSTLSRPT</sequence>
<organism evidence="2">
    <name type="scientific">Timema poppense</name>
    <name type="common">Walking stick</name>
    <dbReference type="NCBI Taxonomy" id="170557"/>
    <lineage>
        <taxon>Eukaryota</taxon>
        <taxon>Metazoa</taxon>
        <taxon>Ecdysozoa</taxon>
        <taxon>Arthropoda</taxon>
        <taxon>Hexapoda</taxon>
        <taxon>Insecta</taxon>
        <taxon>Pterygota</taxon>
        <taxon>Neoptera</taxon>
        <taxon>Polyneoptera</taxon>
        <taxon>Phasmatodea</taxon>
        <taxon>Timematodea</taxon>
        <taxon>Timematoidea</taxon>
        <taxon>Timematidae</taxon>
        <taxon>Timema</taxon>
    </lineage>
</organism>
<dbReference type="GO" id="GO:0035336">
    <property type="term" value="P:long-chain fatty-acyl-CoA metabolic process"/>
    <property type="evidence" value="ECO:0007669"/>
    <property type="project" value="TreeGrafter"/>
</dbReference>
<dbReference type="GO" id="GO:0080019">
    <property type="term" value="F:alcohol-forming very long-chain fatty acyl-CoA reductase activity"/>
    <property type="evidence" value="ECO:0007669"/>
    <property type="project" value="InterPro"/>
</dbReference>
<evidence type="ECO:0000259" key="1">
    <source>
        <dbReference type="Pfam" id="PF03015"/>
    </source>
</evidence>